<proteinExistence type="predicted"/>
<dbReference type="EMBL" id="PVMZ01000005">
    <property type="protein sequence ID" value="PRX22031.1"/>
    <property type="molecule type" value="Genomic_DNA"/>
</dbReference>
<reference evidence="1 2" key="1">
    <citation type="submission" date="2018-03" db="EMBL/GenBank/DDBJ databases">
        <title>Genomic Encyclopedia of Archaeal and Bacterial Type Strains, Phase II (KMG-II): from individual species to whole genera.</title>
        <authorList>
            <person name="Goeker M."/>
        </authorList>
    </citation>
    <scope>NUCLEOTIDE SEQUENCE [LARGE SCALE GENOMIC DNA]</scope>
    <source>
        <strain evidence="1 2">DSM 43146</strain>
    </source>
</reference>
<dbReference type="OrthoDB" id="3471576at2"/>
<gene>
    <name evidence="1" type="ORF">CLV67_105208</name>
</gene>
<keyword evidence="2" id="KW-1185">Reference proteome</keyword>
<accession>A0A2T0KF89</accession>
<protein>
    <submittedName>
        <fullName evidence="1">Immunity protein 21 of polymorphic toxin system</fullName>
    </submittedName>
</protein>
<sequence>MPVRSRATWVDELLPSVTWKERLEWPVTEPVLLFDSVYTGTDALAEEHLRIELEPGEYLVEAAHAEHPDAYLILVRLTARPDTPAARRRPA</sequence>
<organism evidence="1 2">
    <name type="scientific">Actinoplanes italicus</name>
    <dbReference type="NCBI Taxonomy" id="113567"/>
    <lineage>
        <taxon>Bacteria</taxon>
        <taxon>Bacillati</taxon>
        <taxon>Actinomycetota</taxon>
        <taxon>Actinomycetes</taxon>
        <taxon>Micromonosporales</taxon>
        <taxon>Micromonosporaceae</taxon>
        <taxon>Actinoplanes</taxon>
    </lineage>
</organism>
<dbReference type="Proteomes" id="UP000239415">
    <property type="component" value="Unassembled WGS sequence"/>
</dbReference>
<evidence type="ECO:0000313" key="2">
    <source>
        <dbReference type="Proteomes" id="UP000239415"/>
    </source>
</evidence>
<comment type="caution">
    <text evidence="1">The sequence shown here is derived from an EMBL/GenBank/DDBJ whole genome shotgun (WGS) entry which is preliminary data.</text>
</comment>
<dbReference type="AlphaFoldDB" id="A0A2T0KF89"/>
<dbReference type="InterPro" id="IPR028961">
    <property type="entry name" value="Imm21"/>
</dbReference>
<evidence type="ECO:0000313" key="1">
    <source>
        <dbReference type="EMBL" id="PRX22031.1"/>
    </source>
</evidence>
<name>A0A2T0KF89_9ACTN</name>
<dbReference type="Pfam" id="PF15589">
    <property type="entry name" value="Imm21"/>
    <property type="match status" value="1"/>
</dbReference>